<evidence type="ECO:0000256" key="3">
    <source>
        <dbReference type="SAM" id="SignalP"/>
    </source>
</evidence>
<feature type="transmembrane region" description="Helical" evidence="2">
    <location>
        <begin position="682"/>
        <end position="702"/>
    </location>
</feature>
<feature type="transmembrane region" description="Helical" evidence="2">
    <location>
        <begin position="650"/>
        <end position="670"/>
    </location>
</feature>
<sequence>MIHMFFADVTLRRLWLCSMMLAIASASSINQCYPPVGTSARNPSDNSRNVTIRWHAAPENDGSNTPRLYPTLICTQPTFKCSDFSAAGPMFLQQITLSNALNFSSVNFNATVQSTASLYSMNGFVLGEQSIMKIPTGGPTKVSSDGIGGENVNFMAYLYTVNAMIAPYDITVTAVFACMGAQVIRDPCQERDDSLSGFILQTEVVEETITDPVTNITSTSFFNTSSTISPQMFPLTIVQSGRALLRLRLNNTFRERNHRDDNTSTNATIPNDSSSGAGDDHARTFNTTVEHVLHVTLPYYADNTTSQFTLVGFAQGNAGVPGNYSIFCTNSSSCTVVINASYVAAGGAVEIDFTVQRPGCPASVYPSRQYTLYATSTPDPPAPTTASVATLNSIGKTTAGLMGVTAGLSILSGSTTAGSKSASVATIRRLLVCQSSDEPTNSVLGFGFGSPERYYMRGAVVGNTAVVAIVMTVVLTTSLVIAYLNRASLPIPTTCSVLTELFHVPSILFPASAAMIQPTAGAAITLVVIGDGGDIALGVLWLILGSAFVAYASRITVLGPFHGNLIVGGAVPLRMPKFINPDGKPWEYAKIWFSGRFRWSPEKAHKPWKRRHMFLFFESKYKWYPFLNEIFIPGFLGVVAGLVVDDDSVCMSQMIVLLLTNVLQLGLGVYFRPSLNLFDEMFLHTINGTSLLIIVLLIIAYLKNDDGGLTDDTENLLLLFTIMTMLKAFVDFVTLVMASKEIVARIRELFHRKVDLIVHGKNPDDASDVEDNVATNHHDGDGMMMEEVLMVNGKDRSPEASILGIDAHPPHSPPSSPRSPSGSVNGRFPTPPLQEKDIIEHDGASIALPSLSPRASVAADIDNELQYSAMGTPEKAFRPGLHLRNGADDLLATNVDHDSILFSHPSHSSGAQAMTAATRNSSVYEALW</sequence>
<feature type="signal peptide" evidence="3">
    <location>
        <begin position="1"/>
        <end position="26"/>
    </location>
</feature>
<feature type="transmembrane region" description="Helical" evidence="2">
    <location>
        <begin position="717"/>
        <end position="738"/>
    </location>
</feature>
<dbReference type="EMBL" id="CYKH01000660">
    <property type="protein sequence ID" value="CUG11858.1"/>
    <property type="molecule type" value="Genomic_DNA"/>
</dbReference>
<feature type="region of interest" description="Disordered" evidence="1">
    <location>
        <begin position="256"/>
        <end position="279"/>
    </location>
</feature>
<feature type="transmembrane region" description="Helical" evidence="2">
    <location>
        <begin position="506"/>
        <end position="529"/>
    </location>
</feature>
<protein>
    <submittedName>
        <fullName evidence="4">Membrane-associated protein, putative</fullName>
    </submittedName>
</protein>
<feature type="transmembrane region" description="Helical" evidence="2">
    <location>
        <begin position="623"/>
        <end position="644"/>
    </location>
</feature>
<organism evidence="4 5">
    <name type="scientific">Bodo saltans</name>
    <name type="common">Flagellated protozoan</name>
    <dbReference type="NCBI Taxonomy" id="75058"/>
    <lineage>
        <taxon>Eukaryota</taxon>
        <taxon>Discoba</taxon>
        <taxon>Euglenozoa</taxon>
        <taxon>Kinetoplastea</taxon>
        <taxon>Metakinetoplastina</taxon>
        <taxon>Eubodonida</taxon>
        <taxon>Bodonidae</taxon>
        <taxon>Bodo</taxon>
    </lineage>
</organism>
<evidence type="ECO:0000256" key="2">
    <source>
        <dbReference type="SAM" id="Phobius"/>
    </source>
</evidence>
<evidence type="ECO:0000313" key="4">
    <source>
        <dbReference type="EMBL" id="CUG11858.1"/>
    </source>
</evidence>
<feature type="chain" id="PRO_5006621699" evidence="3">
    <location>
        <begin position="27"/>
        <end position="928"/>
    </location>
</feature>
<keyword evidence="3" id="KW-0732">Signal</keyword>
<feature type="region of interest" description="Disordered" evidence="1">
    <location>
        <begin position="800"/>
        <end position="834"/>
    </location>
</feature>
<accession>A0A0S4IYP8</accession>
<keyword evidence="5" id="KW-1185">Reference proteome</keyword>
<keyword evidence="2" id="KW-0812">Transmembrane</keyword>
<keyword evidence="2" id="KW-1133">Transmembrane helix</keyword>
<name>A0A0S4IYP8_BODSA</name>
<dbReference type="AlphaFoldDB" id="A0A0S4IYP8"/>
<gene>
    <name evidence="4" type="ORF">BSAL_74645</name>
</gene>
<feature type="transmembrane region" description="Helical" evidence="2">
    <location>
        <begin position="535"/>
        <end position="552"/>
    </location>
</feature>
<proteinExistence type="predicted"/>
<feature type="compositionally biased region" description="Polar residues" evidence="1">
    <location>
        <begin position="263"/>
        <end position="276"/>
    </location>
</feature>
<feature type="transmembrane region" description="Helical" evidence="2">
    <location>
        <begin position="465"/>
        <end position="485"/>
    </location>
</feature>
<keyword evidence="2" id="KW-0472">Membrane</keyword>
<evidence type="ECO:0000313" key="5">
    <source>
        <dbReference type="Proteomes" id="UP000051952"/>
    </source>
</evidence>
<dbReference type="Proteomes" id="UP000051952">
    <property type="component" value="Unassembled WGS sequence"/>
</dbReference>
<evidence type="ECO:0000256" key="1">
    <source>
        <dbReference type="SAM" id="MobiDB-lite"/>
    </source>
</evidence>
<dbReference type="VEuPathDB" id="TriTrypDB:BSAL_74645"/>
<reference evidence="5" key="1">
    <citation type="submission" date="2015-09" db="EMBL/GenBank/DDBJ databases">
        <authorList>
            <consortium name="Pathogen Informatics"/>
        </authorList>
    </citation>
    <scope>NUCLEOTIDE SEQUENCE [LARGE SCALE GENOMIC DNA]</scope>
    <source>
        <strain evidence="5">Lake Konstanz</strain>
    </source>
</reference>